<feature type="transmembrane region" description="Helical" evidence="6">
    <location>
        <begin position="216"/>
        <end position="234"/>
    </location>
</feature>
<feature type="transmembrane region" description="Helical" evidence="6">
    <location>
        <begin position="75"/>
        <end position="93"/>
    </location>
</feature>
<evidence type="ECO:0000259" key="7">
    <source>
        <dbReference type="PROSITE" id="PS50850"/>
    </source>
</evidence>
<feature type="transmembrane region" description="Helical" evidence="6">
    <location>
        <begin position="246"/>
        <end position="266"/>
    </location>
</feature>
<evidence type="ECO:0000313" key="9">
    <source>
        <dbReference type="Proteomes" id="UP000037035"/>
    </source>
</evidence>
<evidence type="ECO:0000256" key="3">
    <source>
        <dbReference type="ARBA" id="ARBA00022989"/>
    </source>
</evidence>
<dbReference type="OrthoDB" id="2505698at2759"/>
<feature type="transmembrane region" description="Helical" evidence="6">
    <location>
        <begin position="142"/>
        <end position="163"/>
    </location>
</feature>
<reference evidence="8 9" key="1">
    <citation type="submission" date="2015-08" db="EMBL/GenBank/DDBJ databases">
        <title>Next Generation Sequencing and Analysis of the Genome of Puccinia sorghi L Schw, the Causal Agent of Maize Common Rust.</title>
        <authorList>
            <person name="Rochi L."/>
            <person name="Burguener G."/>
            <person name="Darino M."/>
            <person name="Turjanski A."/>
            <person name="Kreff E."/>
            <person name="Dieguez M.J."/>
            <person name="Sacco F."/>
        </authorList>
    </citation>
    <scope>NUCLEOTIDE SEQUENCE [LARGE SCALE GENOMIC DNA]</scope>
    <source>
        <strain evidence="8 9">RO10H11247</strain>
    </source>
</reference>
<feature type="transmembrane region" description="Helical" evidence="6">
    <location>
        <begin position="344"/>
        <end position="363"/>
    </location>
</feature>
<feature type="region of interest" description="Disordered" evidence="5">
    <location>
        <begin position="1"/>
        <end position="20"/>
    </location>
</feature>
<feature type="transmembrane region" description="Helical" evidence="6">
    <location>
        <begin position="316"/>
        <end position="332"/>
    </location>
</feature>
<dbReference type="InterPro" id="IPR020846">
    <property type="entry name" value="MFS_dom"/>
</dbReference>
<organism evidence="8 9">
    <name type="scientific">Puccinia sorghi</name>
    <dbReference type="NCBI Taxonomy" id="27349"/>
    <lineage>
        <taxon>Eukaryota</taxon>
        <taxon>Fungi</taxon>
        <taxon>Dikarya</taxon>
        <taxon>Basidiomycota</taxon>
        <taxon>Pucciniomycotina</taxon>
        <taxon>Pucciniomycetes</taxon>
        <taxon>Pucciniales</taxon>
        <taxon>Pucciniaceae</taxon>
        <taxon>Puccinia</taxon>
    </lineage>
</organism>
<comment type="caution">
    <text evidence="8">The sequence shown here is derived from an EMBL/GenBank/DDBJ whole genome shotgun (WGS) entry which is preliminary data.</text>
</comment>
<gene>
    <name evidence="8" type="ORF">VP01_38g7</name>
</gene>
<dbReference type="VEuPathDB" id="FungiDB:VP01_38g7"/>
<evidence type="ECO:0000256" key="4">
    <source>
        <dbReference type="ARBA" id="ARBA00023136"/>
    </source>
</evidence>
<feature type="compositionally biased region" description="Polar residues" evidence="5">
    <location>
        <begin position="11"/>
        <end position="20"/>
    </location>
</feature>
<dbReference type="GO" id="GO:0022857">
    <property type="term" value="F:transmembrane transporter activity"/>
    <property type="evidence" value="ECO:0007669"/>
    <property type="project" value="InterPro"/>
</dbReference>
<dbReference type="PANTHER" id="PTHR23502:SF74">
    <property type="entry name" value="MAJOR FACILITATOR SUPERFAMILY (MFS) PROFILE DOMAIN-CONTAINING PROTEIN"/>
    <property type="match status" value="1"/>
</dbReference>
<feature type="transmembrane region" description="Helical" evidence="6">
    <location>
        <begin position="451"/>
        <end position="473"/>
    </location>
</feature>
<keyword evidence="2 6" id="KW-0812">Transmembrane</keyword>
<dbReference type="InterPro" id="IPR011701">
    <property type="entry name" value="MFS"/>
</dbReference>
<feature type="domain" description="Major facilitator superfamily (MFS) profile" evidence="7">
    <location>
        <begin position="72"/>
        <end position="569"/>
    </location>
</feature>
<proteinExistence type="predicted"/>
<dbReference type="AlphaFoldDB" id="A0A0L6USQ0"/>
<evidence type="ECO:0000256" key="5">
    <source>
        <dbReference type="SAM" id="MobiDB-lite"/>
    </source>
</evidence>
<dbReference type="PROSITE" id="PS50850">
    <property type="entry name" value="MFS"/>
    <property type="match status" value="1"/>
</dbReference>
<evidence type="ECO:0000256" key="2">
    <source>
        <dbReference type="ARBA" id="ARBA00022692"/>
    </source>
</evidence>
<sequence>MAKHTSREVSYRTTGELNRPSSRPAVRALLILTEVMTTVTPQIKVEESSWPSFEVAWVPEELENPQNRTLISKRIITICCCIMAFDVSFGSSAPSLACAPIAHEYNVSGEMSAWVTSLFLCGYIAGPLIWGPLSELIGRQPVVLGTFGAYILFQLGAALKISLPALLISRALAGFFGSGSITNSGAVIADMYEHAIFFINIGKIKYWDSASRVHALSWQVTMPILGTALGPVIGSAISESRLGYRWIFWSIMIFSGATWLLILLTVPETYSPILLVKKARKLRRTTGDNRFYAPHEKASDSIKGILRRTLFRPVEMMITEASLAQLAIRFIMKHLQFLTRRQPILLLIVAYFSTISGLLFSLFEVGNSGFKVRIVMRKRCANSFEAIAISNQTFPIIWQDVRGFSSSNTSMIFIGIGLGSILGRFVQLYLARSMKKLMPKWRGHPPCEMNLNGAMVAGPFLVGGVLCLGWTGAYDYIPWWVPALSTVCLGMGFNLAFISLQCYLVDVYLTYTASALAAATICRAIVGAVVPLFTRQMYIKLGTQWACTLTGCFALIISFSPLIFYKYGSKLRVKGKFCQDLDLQMKERVLGEEEKGAFMDL</sequence>
<feature type="compositionally biased region" description="Basic and acidic residues" evidence="5">
    <location>
        <begin position="1"/>
        <end position="10"/>
    </location>
</feature>
<dbReference type="STRING" id="27349.A0A0L6USQ0"/>
<feature type="transmembrane region" description="Helical" evidence="6">
    <location>
        <begin position="113"/>
        <end position="130"/>
    </location>
</feature>
<name>A0A0L6USQ0_9BASI</name>
<dbReference type="InterPro" id="IPR036259">
    <property type="entry name" value="MFS_trans_sf"/>
</dbReference>
<feature type="transmembrane region" description="Helical" evidence="6">
    <location>
        <begin position="507"/>
        <end position="530"/>
    </location>
</feature>
<keyword evidence="9" id="KW-1185">Reference proteome</keyword>
<dbReference type="Pfam" id="PF07690">
    <property type="entry name" value="MFS_1"/>
    <property type="match status" value="1"/>
</dbReference>
<dbReference type="SUPFAM" id="SSF103473">
    <property type="entry name" value="MFS general substrate transporter"/>
    <property type="match status" value="1"/>
</dbReference>
<accession>A0A0L6USQ0</accession>
<dbReference type="EMBL" id="LAVV01008946">
    <property type="protein sequence ID" value="KNZ51576.1"/>
    <property type="molecule type" value="Genomic_DNA"/>
</dbReference>
<dbReference type="Gene3D" id="1.20.1250.20">
    <property type="entry name" value="MFS general substrate transporter like domains"/>
    <property type="match status" value="1"/>
</dbReference>
<dbReference type="GO" id="GO:0005886">
    <property type="term" value="C:plasma membrane"/>
    <property type="evidence" value="ECO:0007669"/>
    <property type="project" value="TreeGrafter"/>
</dbReference>
<dbReference type="PANTHER" id="PTHR23502">
    <property type="entry name" value="MAJOR FACILITATOR SUPERFAMILY"/>
    <property type="match status" value="1"/>
</dbReference>
<feature type="transmembrane region" description="Helical" evidence="6">
    <location>
        <begin position="479"/>
        <end position="500"/>
    </location>
</feature>
<evidence type="ECO:0000313" key="8">
    <source>
        <dbReference type="EMBL" id="KNZ51576.1"/>
    </source>
</evidence>
<protein>
    <recommendedName>
        <fullName evidence="7">Major facilitator superfamily (MFS) profile domain-containing protein</fullName>
    </recommendedName>
</protein>
<keyword evidence="3 6" id="KW-1133">Transmembrane helix</keyword>
<keyword evidence="4 6" id="KW-0472">Membrane</keyword>
<evidence type="ECO:0000256" key="6">
    <source>
        <dbReference type="SAM" id="Phobius"/>
    </source>
</evidence>
<feature type="transmembrane region" description="Helical" evidence="6">
    <location>
        <begin position="542"/>
        <end position="565"/>
    </location>
</feature>
<comment type="subcellular location">
    <subcellularLocation>
        <location evidence="1">Membrane</location>
        <topology evidence="1">Multi-pass membrane protein</topology>
    </subcellularLocation>
</comment>
<evidence type="ECO:0000256" key="1">
    <source>
        <dbReference type="ARBA" id="ARBA00004141"/>
    </source>
</evidence>
<feature type="transmembrane region" description="Helical" evidence="6">
    <location>
        <begin position="411"/>
        <end position="430"/>
    </location>
</feature>
<dbReference type="Proteomes" id="UP000037035">
    <property type="component" value="Unassembled WGS sequence"/>
</dbReference>